<dbReference type="InterPro" id="IPR036390">
    <property type="entry name" value="WH_DNA-bd_sf"/>
</dbReference>
<dbReference type="Pfam" id="PF03466">
    <property type="entry name" value="LysR_substrate"/>
    <property type="match status" value="1"/>
</dbReference>
<dbReference type="InterPro" id="IPR005119">
    <property type="entry name" value="LysR_subst-bd"/>
</dbReference>
<organism evidence="6 7">
    <name type="scientific">Paraburkholderia strydomiana</name>
    <dbReference type="NCBI Taxonomy" id="1245417"/>
    <lineage>
        <taxon>Bacteria</taxon>
        <taxon>Pseudomonadati</taxon>
        <taxon>Pseudomonadota</taxon>
        <taxon>Betaproteobacteria</taxon>
        <taxon>Burkholderiales</taxon>
        <taxon>Burkholderiaceae</taxon>
        <taxon>Paraburkholderia</taxon>
    </lineage>
</organism>
<dbReference type="InterPro" id="IPR000847">
    <property type="entry name" value="LysR_HTH_N"/>
</dbReference>
<dbReference type="EMBL" id="JAQQDH010000018">
    <property type="protein sequence ID" value="MFM0448329.1"/>
    <property type="molecule type" value="Genomic_DNA"/>
</dbReference>
<dbReference type="PANTHER" id="PTHR30126">
    <property type="entry name" value="HTH-TYPE TRANSCRIPTIONAL REGULATOR"/>
    <property type="match status" value="1"/>
</dbReference>
<keyword evidence="7" id="KW-1185">Reference proteome</keyword>
<dbReference type="PANTHER" id="PTHR30126:SF40">
    <property type="entry name" value="HTH-TYPE TRANSCRIPTIONAL REGULATOR GLTR"/>
    <property type="match status" value="1"/>
</dbReference>
<evidence type="ECO:0000256" key="3">
    <source>
        <dbReference type="ARBA" id="ARBA00023125"/>
    </source>
</evidence>
<dbReference type="Proteomes" id="UP001629288">
    <property type="component" value="Unassembled WGS sequence"/>
</dbReference>
<comment type="similarity">
    <text evidence="1">Belongs to the LysR transcriptional regulatory family.</text>
</comment>
<dbReference type="SUPFAM" id="SSF53850">
    <property type="entry name" value="Periplasmic binding protein-like II"/>
    <property type="match status" value="1"/>
</dbReference>
<dbReference type="SUPFAM" id="SSF46785">
    <property type="entry name" value="Winged helix' DNA-binding domain"/>
    <property type="match status" value="1"/>
</dbReference>
<evidence type="ECO:0000256" key="2">
    <source>
        <dbReference type="ARBA" id="ARBA00023015"/>
    </source>
</evidence>
<keyword evidence="2" id="KW-0805">Transcription regulation</keyword>
<reference evidence="6 7" key="1">
    <citation type="journal article" date="2024" name="Chem. Sci.">
        <title>Discovery of megapolipeptins by genome mining of a Burkholderiales bacteria collection.</title>
        <authorList>
            <person name="Paulo B.S."/>
            <person name="Recchia M.J.J."/>
            <person name="Lee S."/>
            <person name="Fergusson C.H."/>
            <person name="Romanowski S.B."/>
            <person name="Hernandez A."/>
            <person name="Krull N."/>
            <person name="Liu D.Y."/>
            <person name="Cavanagh H."/>
            <person name="Bos A."/>
            <person name="Gray C.A."/>
            <person name="Murphy B.T."/>
            <person name="Linington R.G."/>
            <person name="Eustaquio A.S."/>
        </authorList>
    </citation>
    <scope>NUCLEOTIDE SEQUENCE [LARGE SCALE GENOMIC DNA]</scope>
    <source>
        <strain evidence="6 7">RL17-379-BIB-C</strain>
    </source>
</reference>
<dbReference type="InterPro" id="IPR036388">
    <property type="entry name" value="WH-like_DNA-bd_sf"/>
</dbReference>
<evidence type="ECO:0000313" key="7">
    <source>
        <dbReference type="Proteomes" id="UP001629288"/>
    </source>
</evidence>
<dbReference type="Gene3D" id="1.10.10.10">
    <property type="entry name" value="Winged helix-like DNA-binding domain superfamily/Winged helix DNA-binding domain"/>
    <property type="match status" value="1"/>
</dbReference>
<dbReference type="Pfam" id="PF00126">
    <property type="entry name" value="HTH_1"/>
    <property type="match status" value="1"/>
</dbReference>
<evidence type="ECO:0000256" key="4">
    <source>
        <dbReference type="ARBA" id="ARBA00023163"/>
    </source>
</evidence>
<dbReference type="RefSeq" id="WP_408131615.1">
    <property type="nucleotide sequence ID" value="NZ_JAQQDH010000018.1"/>
</dbReference>
<comment type="caution">
    <text evidence="6">The sequence shown here is derived from an EMBL/GenBank/DDBJ whole genome shotgun (WGS) entry which is preliminary data.</text>
</comment>
<keyword evidence="3" id="KW-0238">DNA-binding</keyword>
<evidence type="ECO:0000256" key="1">
    <source>
        <dbReference type="ARBA" id="ARBA00009437"/>
    </source>
</evidence>
<keyword evidence="4" id="KW-0804">Transcription</keyword>
<accession>A0ABW9CC18</accession>
<dbReference type="CDD" id="cd05466">
    <property type="entry name" value="PBP2_LTTR_substrate"/>
    <property type="match status" value="1"/>
</dbReference>
<sequence>ISVNVGFYSPNIEGFDMLFSEEINTFLAVVRSGSLLHAAEIVSTTQSTVSYRIQSLERRIGHPLLRRSRGARGISLTAEGERFLDIAERWKMLEVEAEQLHANQVRHLAVGSVDAVAINVLPPFVAALCDETPPVLLHVESSRYFQLANRVASGHLDVAFTLTPSEHVDLVSRKIRDYPMRVVYAASGTALLSEALDMADLDPSREIHLPWSPQFDLWRVRRGLSRHVNWVEKAHMLAPMLRNGAWAIVPSFLTLPLATETGCTIHRIALNPPDPLSLFMILRKQSSDATARQQQLIEMALAALK</sequence>
<evidence type="ECO:0000313" key="6">
    <source>
        <dbReference type="EMBL" id="MFM0448329.1"/>
    </source>
</evidence>
<protein>
    <submittedName>
        <fullName evidence="6">LysR family transcriptional regulator</fullName>
    </submittedName>
</protein>
<feature type="non-terminal residue" evidence="6">
    <location>
        <position position="1"/>
    </location>
</feature>
<name>A0ABW9CC18_9BURK</name>
<evidence type="ECO:0000259" key="5">
    <source>
        <dbReference type="PROSITE" id="PS50931"/>
    </source>
</evidence>
<dbReference type="PROSITE" id="PS50931">
    <property type="entry name" value="HTH_LYSR"/>
    <property type="match status" value="1"/>
</dbReference>
<gene>
    <name evidence="6" type="ORF">PQR00_32560</name>
</gene>
<feature type="domain" description="HTH lysR-type" evidence="5">
    <location>
        <begin position="25"/>
        <end position="77"/>
    </location>
</feature>
<proteinExistence type="inferred from homology"/>
<dbReference type="Gene3D" id="3.40.190.290">
    <property type="match status" value="1"/>
</dbReference>